<dbReference type="EMBL" id="JAWWNJ010000011">
    <property type="protein sequence ID" value="KAK7045092.1"/>
    <property type="molecule type" value="Genomic_DNA"/>
</dbReference>
<sequence>MFIPSKLLLSLSLALSALAATFPAKVIYQSPTGLFLENIAVRPSSQLLLTSVLTPTLYTFDPSAENGTLDEVYTFPNATALTGIVEYKPDVYALVASTLDLNTISATPGSVAIYSVDFTGSGAPAVRQAARIPESTMTNGLSTLPGHPDVVLAADSDAGLIWEVNVRTGNVSVKFQDDALSPGAPPPALGANGVHVNKNFLYFTNSQKGTVSRVSLSGGPVELLGTAVQAGGTPDKGYDDFTFDEQGRPLVAMSAGAVQLFEQARNGTWVQTTIAGSVQGGDSDGLVGATSVAFGREEGKCSKILYVTGSAGQIAAVDTTGL</sequence>
<evidence type="ECO:0000313" key="2">
    <source>
        <dbReference type="EMBL" id="KAK7045092.1"/>
    </source>
</evidence>
<name>A0AAW0D1H2_9AGAR</name>
<feature type="chain" id="PRO_5043586746" description="SMP-30/Gluconolactonase/LRE-like region domain-containing protein" evidence="1">
    <location>
        <begin position="20"/>
        <end position="322"/>
    </location>
</feature>
<dbReference type="SUPFAM" id="SSF63829">
    <property type="entry name" value="Calcium-dependent phosphotriesterase"/>
    <property type="match status" value="1"/>
</dbReference>
<keyword evidence="3" id="KW-1185">Reference proteome</keyword>
<dbReference type="PANTHER" id="PTHR42060:SF1">
    <property type="entry name" value="NHL REPEAT-CONTAINING PROTEIN"/>
    <property type="match status" value="1"/>
</dbReference>
<evidence type="ECO:0000313" key="3">
    <source>
        <dbReference type="Proteomes" id="UP001362999"/>
    </source>
</evidence>
<dbReference type="InterPro" id="IPR011042">
    <property type="entry name" value="6-blade_b-propeller_TolB-like"/>
</dbReference>
<dbReference type="AlphaFoldDB" id="A0AAW0D1H2"/>
<dbReference type="Gene3D" id="2.120.10.30">
    <property type="entry name" value="TolB, C-terminal domain"/>
    <property type="match status" value="1"/>
</dbReference>
<protein>
    <recommendedName>
        <fullName evidence="4">SMP-30/Gluconolactonase/LRE-like region domain-containing protein</fullName>
    </recommendedName>
</protein>
<dbReference type="PANTHER" id="PTHR42060">
    <property type="entry name" value="NHL REPEAT-CONTAINING PROTEIN-RELATED"/>
    <property type="match status" value="1"/>
</dbReference>
<dbReference type="InterPro" id="IPR052998">
    <property type="entry name" value="Hetero-Diels-Alderase-like"/>
</dbReference>
<gene>
    <name evidence="2" type="ORF">R3P38DRAFT_2882552</name>
</gene>
<organism evidence="2 3">
    <name type="scientific">Favolaschia claudopus</name>
    <dbReference type="NCBI Taxonomy" id="2862362"/>
    <lineage>
        <taxon>Eukaryota</taxon>
        <taxon>Fungi</taxon>
        <taxon>Dikarya</taxon>
        <taxon>Basidiomycota</taxon>
        <taxon>Agaricomycotina</taxon>
        <taxon>Agaricomycetes</taxon>
        <taxon>Agaricomycetidae</taxon>
        <taxon>Agaricales</taxon>
        <taxon>Marasmiineae</taxon>
        <taxon>Mycenaceae</taxon>
        <taxon>Favolaschia</taxon>
    </lineage>
</organism>
<evidence type="ECO:0008006" key="4">
    <source>
        <dbReference type="Google" id="ProtNLM"/>
    </source>
</evidence>
<keyword evidence="1" id="KW-0732">Signal</keyword>
<feature type="signal peptide" evidence="1">
    <location>
        <begin position="1"/>
        <end position="19"/>
    </location>
</feature>
<accession>A0AAW0D1H2</accession>
<reference evidence="2 3" key="1">
    <citation type="journal article" date="2024" name="J Genomics">
        <title>Draft genome sequencing and assembly of Favolaschia claudopus CIRM-BRFM 2984 isolated from oak limbs.</title>
        <authorList>
            <person name="Navarro D."/>
            <person name="Drula E."/>
            <person name="Chaduli D."/>
            <person name="Cazenave R."/>
            <person name="Ahrendt S."/>
            <person name="Wang J."/>
            <person name="Lipzen A."/>
            <person name="Daum C."/>
            <person name="Barry K."/>
            <person name="Grigoriev I.V."/>
            <person name="Favel A."/>
            <person name="Rosso M.N."/>
            <person name="Martin F."/>
        </authorList>
    </citation>
    <scope>NUCLEOTIDE SEQUENCE [LARGE SCALE GENOMIC DNA]</scope>
    <source>
        <strain evidence="2 3">CIRM-BRFM 2984</strain>
    </source>
</reference>
<comment type="caution">
    <text evidence="2">The sequence shown here is derived from an EMBL/GenBank/DDBJ whole genome shotgun (WGS) entry which is preliminary data.</text>
</comment>
<evidence type="ECO:0000256" key="1">
    <source>
        <dbReference type="SAM" id="SignalP"/>
    </source>
</evidence>
<dbReference type="Proteomes" id="UP001362999">
    <property type="component" value="Unassembled WGS sequence"/>
</dbReference>
<proteinExistence type="predicted"/>